<dbReference type="EMBL" id="JADOES010000003">
    <property type="protein sequence ID" value="MBT9314253.1"/>
    <property type="molecule type" value="Genomic_DNA"/>
</dbReference>
<reference evidence="2" key="2">
    <citation type="journal article" date="2021" name="Mar. Drugs">
        <title>Genome Reduction and Secondary Metabolism of the Marine Sponge-Associated Cyanobacterium Leptothoe.</title>
        <authorList>
            <person name="Konstantinou D."/>
            <person name="Popin R.V."/>
            <person name="Fewer D.P."/>
            <person name="Sivonen K."/>
            <person name="Gkelis S."/>
        </authorList>
    </citation>
    <scope>NUCLEOTIDE SEQUENCE</scope>
    <source>
        <strain evidence="2">TAU-MAC 1115</strain>
    </source>
</reference>
<protein>
    <submittedName>
        <fullName evidence="2">Uncharacterized protein</fullName>
    </submittedName>
</protein>
<reference evidence="2" key="1">
    <citation type="submission" date="2020-11" db="EMBL/GenBank/DDBJ databases">
        <authorList>
            <person name="Konstantinou D."/>
            <person name="Gkelis S."/>
            <person name="Popin R."/>
            <person name="Fewer D."/>
            <person name="Sivonen K."/>
        </authorList>
    </citation>
    <scope>NUCLEOTIDE SEQUENCE</scope>
    <source>
        <strain evidence="2">TAU-MAC 1115</strain>
    </source>
</reference>
<organism evidence="2 3">
    <name type="scientific">Leptothoe spongobia TAU-MAC 1115</name>
    <dbReference type="NCBI Taxonomy" id="1967444"/>
    <lineage>
        <taxon>Bacteria</taxon>
        <taxon>Bacillati</taxon>
        <taxon>Cyanobacteriota</taxon>
        <taxon>Cyanophyceae</taxon>
        <taxon>Nodosilineales</taxon>
        <taxon>Cymatolegaceae</taxon>
        <taxon>Leptothoe</taxon>
        <taxon>Leptothoe spongobia</taxon>
    </lineage>
</organism>
<gene>
    <name evidence="2" type="ORF">IXB50_02315</name>
</gene>
<feature type="region of interest" description="Disordered" evidence="1">
    <location>
        <begin position="201"/>
        <end position="237"/>
    </location>
</feature>
<accession>A0A947DCF6</accession>
<evidence type="ECO:0000313" key="2">
    <source>
        <dbReference type="EMBL" id="MBT9314253.1"/>
    </source>
</evidence>
<comment type="caution">
    <text evidence="2">The sequence shown here is derived from an EMBL/GenBank/DDBJ whole genome shotgun (WGS) entry which is preliminary data.</text>
</comment>
<evidence type="ECO:0000313" key="3">
    <source>
        <dbReference type="Proteomes" id="UP000717364"/>
    </source>
</evidence>
<evidence type="ECO:0000256" key="1">
    <source>
        <dbReference type="SAM" id="MobiDB-lite"/>
    </source>
</evidence>
<dbReference type="Proteomes" id="UP000717364">
    <property type="component" value="Unassembled WGS sequence"/>
</dbReference>
<feature type="compositionally biased region" description="Polar residues" evidence="1">
    <location>
        <begin position="201"/>
        <end position="213"/>
    </location>
</feature>
<sequence length="237" mass="26433">MMPLNIEREAQQAITLIKSFSLELHTYGPESQVLYWLNQYRAPWIRDAIIEAVYQGRYKIISVQHILSIWERRGQPVRHFTSGFEQIIASHLGAPIHLPPNIASQPKDTAASFSLQKTASQFIPMTGGLSDSNVKIDKWEETSSFSRTDYSGLAIEAFPVKDVDTLVEVYQADMPDSDATYETALMSQAPTFNSLSFSLAQTSTTPDSYTPAQSKVYASPATSAPIQPFRPKPRNKG</sequence>
<keyword evidence="3" id="KW-1185">Reference proteome</keyword>
<dbReference type="AlphaFoldDB" id="A0A947DCF6"/>
<proteinExistence type="predicted"/>
<name>A0A947DCF6_9CYAN</name>
<dbReference type="RefSeq" id="WP_215607320.1">
    <property type="nucleotide sequence ID" value="NZ_JADOES010000003.1"/>
</dbReference>